<name>A0A4S4M1V1_9AGAM</name>
<reference evidence="2 3" key="1">
    <citation type="submission" date="2019-02" db="EMBL/GenBank/DDBJ databases">
        <title>Genome sequencing of the rare red list fungi Bondarzewia mesenterica.</title>
        <authorList>
            <person name="Buettner E."/>
            <person name="Kellner H."/>
        </authorList>
    </citation>
    <scope>NUCLEOTIDE SEQUENCE [LARGE SCALE GENOMIC DNA]</scope>
    <source>
        <strain evidence="2 3">DSM 108281</strain>
    </source>
</reference>
<evidence type="ECO:0000313" key="3">
    <source>
        <dbReference type="Proteomes" id="UP000310158"/>
    </source>
</evidence>
<dbReference type="AlphaFoldDB" id="A0A4S4M1V1"/>
<gene>
    <name evidence="2" type="ORF">EW146_g2053</name>
</gene>
<accession>A0A4S4M1V1</accession>
<dbReference type="EMBL" id="SGPL01000056">
    <property type="protein sequence ID" value="THH19046.1"/>
    <property type="molecule type" value="Genomic_DNA"/>
</dbReference>
<organism evidence="2 3">
    <name type="scientific">Bondarzewia mesenterica</name>
    <dbReference type="NCBI Taxonomy" id="1095465"/>
    <lineage>
        <taxon>Eukaryota</taxon>
        <taxon>Fungi</taxon>
        <taxon>Dikarya</taxon>
        <taxon>Basidiomycota</taxon>
        <taxon>Agaricomycotina</taxon>
        <taxon>Agaricomycetes</taxon>
        <taxon>Russulales</taxon>
        <taxon>Bondarzewiaceae</taxon>
        <taxon>Bondarzewia</taxon>
    </lineage>
</organism>
<feature type="region of interest" description="Disordered" evidence="1">
    <location>
        <begin position="1"/>
        <end position="23"/>
    </location>
</feature>
<keyword evidence="3" id="KW-1185">Reference proteome</keyword>
<evidence type="ECO:0000256" key="1">
    <source>
        <dbReference type="SAM" id="MobiDB-lite"/>
    </source>
</evidence>
<protein>
    <submittedName>
        <fullName evidence="2">Uncharacterized protein</fullName>
    </submittedName>
</protein>
<evidence type="ECO:0000313" key="2">
    <source>
        <dbReference type="EMBL" id="THH19046.1"/>
    </source>
</evidence>
<dbReference type="Proteomes" id="UP000310158">
    <property type="component" value="Unassembled WGS sequence"/>
</dbReference>
<proteinExistence type="predicted"/>
<comment type="caution">
    <text evidence="2">The sequence shown here is derived from an EMBL/GenBank/DDBJ whole genome shotgun (WGS) entry which is preliminary data.</text>
</comment>
<sequence length="166" mass="18632">MTRLDRLPNRKRARTPGRAGNSQARLCKARIQLRKDIRVTNEQQSTTIIDANSLGKYDLPLPSLSLLFSVQVALKTTSHSLADPAQETFHDHERNQIHIVEPAIVLTFFRAVLRLYTVHHDQGGRKRRDSNAFDNILETLTYLLILGPTAATGRQNGSDEPARVGL</sequence>